<dbReference type="Gene3D" id="2.60.40.10">
    <property type="entry name" value="Immunoglobulins"/>
    <property type="match status" value="5"/>
</dbReference>
<feature type="domain" description="Fibronectin type-III" evidence="2">
    <location>
        <begin position="209"/>
        <end position="304"/>
    </location>
</feature>
<dbReference type="NCBIfam" id="NF038133">
    <property type="entry name" value="choice_anch_L"/>
    <property type="match status" value="1"/>
</dbReference>
<feature type="domain" description="Fibronectin type-III" evidence="2">
    <location>
        <begin position="1064"/>
        <end position="1162"/>
    </location>
</feature>
<sequence>MKKTTFLFFMFFLSLCAFAQPGLPMEGFEGTWTTQTGSGAGGPAGWALVSEANGPTEWWIQGNGGSAQPAFEGTHSAFLDRENVAPTTFATDWLITPLIEMPANPQLHFYSRLFFNADQNTTFKIYVSNPVAEADDSVANQTNTANFGTPQVTWTELQLNPTQLAWQQKTVDLPATMAGSFRYIAFVMAGDNGERWAIDNVSVTAKCFDPTTLTATNIGMTTANLSWANPSGATSWEIELLPQTGTPTGNGVVYNGTLPYVAGAPANGAPLTANTDYKYYVKALCSDGGESGWVGPFSFSTVALGESCAAPIVISTLPYSTTDNTSNYADNYEGVPGSTGCGTETWESYLNGNDVVYSYTATFTGVISINAPTINGEAGVFVYDDCADIGVSCIGGANSEWNQTSLSIPTLSVTQGQTYYIVVSTVWAQTTPYTLIIQQVNCAPPVGLPTTNIGQTSADLSWTNPSNATSWQIVIQAPAGGIPSGAGTTVTDNSNLTVTETFAGVDLVAATPYEYYVRADCGNGTFSAWAGPYVFNTMICETTNQCTYTFTLTDSWGDGWNGNTMTVSQNGITIATLGGTFTSGSGPITVPVQVCNDLPIQLYWNTGGSFANEVGVSIQNSFAQTFYTKAPGTGVQNSVLYTGTVDCDTAMCLAPTGLNVTNVTNTSADLGWAGQPTGTWEYYYAEAGSPAPTDADAIPTTTNPTTVVLEEATNYVFYVRMVCSDTQNSPWAGPFAFSSDVCPEAQQCDYTFVLTSDFWGGWYGGTMQITQNGINVATIGSTFTTGATQTVTVPLCTSTPFQVFWTNGGTFSYQVGLQIINGFDQTLFTMLPGTGTPNTVLYSSTADCLVPACLAPTGLYTENETTTTADLGWDGPETGSWEYYVVEAGEAAPTETTTPTGATITNPAVGVGPLTAATNYEYYVRIVCADDEESDWAGPFAFNTEVCEEADKCVFSFEMTSENGWGYEGNTMTISQGGVPVATIGDEFTWGSPNMYSMTVDIPLCADVPIEIFWNTTGWDAYEKGLIVYSPFMEDIFTKPAGTGAQGTTIYEGAPSCLAPLCPKPQDLTIDNIGLDTAEIGWTEMGSATQWEVTVLAYQATAPSPTAPIVTTLLTNDNPVNLSDYFDLESGTTYSFYVRAICGGDNGNSTWSGPLTFTTSLANDDCDGAIEVPVNPGAMCVQSVAGTITGSTSSGVLPSCYWDTPDYDAWFVFEATGESHAVNINNDFGATMVFAVFEGDDCGNLTEIGCTTWQQTVVLNDLTPGSNYYVMVYTTFLNNPATVTGFDICISTPEPPITVSETQYTVPELITDVFLGSDCAYVDNFTSVTGTAVGKNGIGYWESNGSSFQFSDPDGTVYDSGIVLVSGDAETDVPGPNDSGIFGGWENPVEEAALEAILNTYPEFPAGNQANTHGSTSIKFDFSPLVDIPEGSTLFKFLFASEEYGTPGFECTYSDVFAFILTDLESGEVSNLAVLPNGQLILVTNIHPDNQDQGANCPGINEEYFGQYNGLLSPINLNGQTIKMDAVVPYTLEANHEYSMQMIVANEGDDGVSSAVFLLGGSFNLGEIDLGADMIVEDGTGACAQEEVVLSTNLDPDQHTFTWFQDGVEMDGEDEATLTVTESGTYSVEAAVIGIDCTREGSILVEFFAPVEEIVADPADLTVCDADGFAEFDLTQNTDILLEGLDASLYTVTYYLTEADAVAAENAIETPEAFTNTISGGQPIWVNVLITASEGGCTGVKSFDLIVQDLTPVYTITDDFTLCEGATGTIEVTVENAGSDITYSWSVVGGADLPDTGSSITVDASGEYQVVVSNSGCTITASTVVTVVPVPVADDPADVEACGSYELPVLTNPGNAYYTQTSGGGTELAAGEVITSTQDIYVYASAGAAGCTAENVFTVTINATPAIVAAEVEPVTACESYTLPALTVGNYYDAAGGAGNVIPVGTEFTTNTTVYVYAETGSVPNCTSEESFTITIVPVPVADDPADVVECGSYTLPALTPGNAYYTETNGGGIELAAGEVITATQDVYVFASNGAAGCTDENVFTVTINATPAIVASEVEPVTACDSYILPALTVGNYYTAAGGAGTLIPAGTELIATTTVYVYAETGTVPNCTSETNFTVTVSPTPAVVELDDVATCDSYTLEALPAGNVYYTGPGATGTTLAAGTVIIDSQTIYVYAAATGNSTCFGETSFNVGIVATPEVTIDQKCNDDNEYQLTVIFADEIYNADNATFTWSGPQTGTGYAFVIDKIGTYTVTVTPLDGACPFETSVDVLATSCEIQKGISPNGDGKNDNFDLSGLDVRKIEIFNRYGKEVYSKTDYVDEWYGQTSGGDELPTGTYFYMVQRRNGESTTGWVYINRQDN</sequence>
<name>A0A552UW51_9FLAO</name>
<dbReference type="InterPro" id="IPR013783">
    <property type="entry name" value="Ig-like_fold"/>
</dbReference>
<feature type="chain" id="PRO_5022064917" evidence="1">
    <location>
        <begin position="20"/>
        <end position="2364"/>
    </location>
</feature>
<dbReference type="SMART" id="SM00060">
    <property type="entry name" value="FN3"/>
    <property type="match status" value="5"/>
</dbReference>
<proteinExistence type="predicted"/>
<dbReference type="InterPro" id="IPR003961">
    <property type="entry name" value="FN3_dom"/>
</dbReference>
<dbReference type="SUPFAM" id="SSF49265">
    <property type="entry name" value="Fibronectin type III"/>
    <property type="match status" value="5"/>
</dbReference>
<dbReference type="InterPro" id="IPR026341">
    <property type="entry name" value="T9SS_type_B"/>
</dbReference>
<dbReference type="OrthoDB" id="608579at2"/>
<dbReference type="CDD" id="cd00063">
    <property type="entry name" value="FN3"/>
    <property type="match status" value="2"/>
</dbReference>
<reference evidence="3 4" key="1">
    <citation type="submission" date="2019-07" db="EMBL/GenBank/DDBJ databases">
        <title>Flavobacterium sp. nov., isolated from glacier ice.</title>
        <authorList>
            <person name="Liu Q."/>
            <person name="Xin Y.-H."/>
        </authorList>
    </citation>
    <scope>NUCLEOTIDE SEQUENCE [LARGE SCALE GENOMIC DNA]</scope>
    <source>
        <strain evidence="3 4">ZT4R6</strain>
    </source>
</reference>
<evidence type="ECO:0000313" key="4">
    <source>
        <dbReference type="Proteomes" id="UP000320643"/>
    </source>
</evidence>
<dbReference type="InterPro" id="IPR049804">
    <property type="entry name" value="Choice_anch_L"/>
</dbReference>
<comment type="caution">
    <text evidence="3">The sequence shown here is derived from an EMBL/GenBank/DDBJ whole genome shotgun (WGS) entry which is preliminary data.</text>
</comment>
<dbReference type="Proteomes" id="UP000320643">
    <property type="component" value="Unassembled WGS sequence"/>
</dbReference>
<feature type="signal peptide" evidence="1">
    <location>
        <begin position="1"/>
        <end position="19"/>
    </location>
</feature>
<feature type="domain" description="Fibronectin type-III" evidence="2">
    <location>
        <begin position="654"/>
        <end position="745"/>
    </location>
</feature>
<evidence type="ECO:0000256" key="1">
    <source>
        <dbReference type="SAM" id="SignalP"/>
    </source>
</evidence>
<gene>
    <name evidence="3" type="ORF">FMM05_18195</name>
</gene>
<evidence type="ECO:0000259" key="2">
    <source>
        <dbReference type="PROSITE" id="PS50853"/>
    </source>
</evidence>
<feature type="domain" description="Fibronectin type-III" evidence="2">
    <location>
        <begin position="444"/>
        <end position="540"/>
    </location>
</feature>
<dbReference type="RefSeq" id="WP_143374851.1">
    <property type="nucleotide sequence ID" value="NZ_VJVZ01000013.1"/>
</dbReference>
<accession>A0A552UW51</accession>
<dbReference type="NCBIfam" id="TIGR04131">
    <property type="entry name" value="Bac_Flav_CTERM"/>
    <property type="match status" value="1"/>
</dbReference>
<dbReference type="NCBIfam" id="NF038128">
    <property type="entry name" value="choice_anch_J"/>
    <property type="match status" value="1"/>
</dbReference>
<dbReference type="Gene3D" id="2.60.120.200">
    <property type="match status" value="1"/>
</dbReference>
<feature type="domain" description="Fibronectin type-III" evidence="2">
    <location>
        <begin position="855"/>
        <end position="947"/>
    </location>
</feature>
<dbReference type="Pfam" id="PF13585">
    <property type="entry name" value="CHU_C"/>
    <property type="match status" value="1"/>
</dbReference>
<dbReference type="EMBL" id="VJVZ01000013">
    <property type="protein sequence ID" value="TRW22435.1"/>
    <property type="molecule type" value="Genomic_DNA"/>
</dbReference>
<keyword evidence="4" id="KW-1185">Reference proteome</keyword>
<dbReference type="PROSITE" id="PS50853">
    <property type="entry name" value="FN3"/>
    <property type="match status" value="5"/>
</dbReference>
<protein>
    <submittedName>
        <fullName evidence="3">T9SS type B sorting domain-containing protein</fullName>
    </submittedName>
</protein>
<evidence type="ECO:0000313" key="3">
    <source>
        <dbReference type="EMBL" id="TRW22435.1"/>
    </source>
</evidence>
<organism evidence="3 4">
    <name type="scientific">Flavobacterium zepuense</name>
    <dbReference type="NCBI Taxonomy" id="2593302"/>
    <lineage>
        <taxon>Bacteria</taxon>
        <taxon>Pseudomonadati</taxon>
        <taxon>Bacteroidota</taxon>
        <taxon>Flavobacteriia</taxon>
        <taxon>Flavobacteriales</taxon>
        <taxon>Flavobacteriaceae</taxon>
        <taxon>Flavobacterium</taxon>
    </lineage>
</organism>
<keyword evidence="1" id="KW-0732">Signal</keyword>
<dbReference type="InterPro" id="IPR036116">
    <property type="entry name" value="FN3_sf"/>
</dbReference>